<gene>
    <name evidence="1" type="ORF">D1614_04065</name>
</gene>
<name>A0A399T0U2_9BACT</name>
<evidence type="ECO:0000313" key="1">
    <source>
        <dbReference type="EMBL" id="RIJ49926.1"/>
    </source>
</evidence>
<keyword evidence="2" id="KW-1185">Reference proteome</keyword>
<reference evidence="1 2" key="1">
    <citation type="submission" date="2018-08" db="EMBL/GenBank/DDBJ databases">
        <title>Pallidiluteibacterium maritimus gen. nov., sp. nov., isolated from coastal sediment.</title>
        <authorList>
            <person name="Zhou L.Y."/>
        </authorList>
    </citation>
    <scope>NUCLEOTIDE SEQUENCE [LARGE SCALE GENOMIC DNA]</scope>
    <source>
        <strain evidence="1 2">XSD2</strain>
    </source>
</reference>
<protein>
    <submittedName>
        <fullName evidence="1">Uncharacterized protein</fullName>
    </submittedName>
</protein>
<dbReference type="EMBL" id="QWGR01000002">
    <property type="protein sequence ID" value="RIJ49926.1"/>
    <property type="molecule type" value="Genomic_DNA"/>
</dbReference>
<evidence type="ECO:0000313" key="2">
    <source>
        <dbReference type="Proteomes" id="UP000265926"/>
    </source>
</evidence>
<sequence>MTVFVALGFAVAAQAQWNSGNINVRFSVPEIAIVDIEPELGYIEFSVNAPDIAGGEPVVEHVSNESVWINYTSAIRRNGNRRSINAQISEGTIPDGISFYVEASFASAFGSINQGNPVGRVQITNQPHPIITGIGSCFTGDGVGKGHELKYFLEISDFSQMKSIEDQVFTVLYTITDN</sequence>
<organism evidence="1 2">
    <name type="scientific">Maribellus luteus</name>
    <dbReference type="NCBI Taxonomy" id="2305463"/>
    <lineage>
        <taxon>Bacteria</taxon>
        <taxon>Pseudomonadati</taxon>
        <taxon>Bacteroidota</taxon>
        <taxon>Bacteroidia</taxon>
        <taxon>Marinilabiliales</taxon>
        <taxon>Prolixibacteraceae</taxon>
        <taxon>Maribellus</taxon>
    </lineage>
</organism>
<dbReference type="AlphaFoldDB" id="A0A399T0U2"/>
<comment type="caution">
    <text evidence="1">The sequence shown here is derived from an EMBL/GenBank/DDBJ whole genome shotgun (WGS) entry which is preliminary data.</text>
</comment>
<proteinExistence type="predicted"/>
<dbReference type="Proteomes" id="UP000265926">
    <property type="component" value="Unassembled WGS sequence"/>
</dbReference>
<accession>A0A399T0U2</accession>